<dbReference type="PRINTS" id="PR00400">
    <property type="entry name" value="TETREPRESSOR"/>
</dbReference>
<dbReference type="PROSITE" id="PS50977">
    <property type="entry name" value="HTH_TETR_2"/>
    <property type="match status" value="1"/>
</dbReference>
<evidence type="ECO:0000256" key="2">
    <source>
        <dbReference type="ARBA" id="ARBA00023015"/>
    </source>
</evidence>
<dbReference type="AlphaFoldDB" id="A0A4S8Q843"/>
<keyword evidence="2" id="KW-0805">Transcription regulation</keyword>
<dbReference type="InterPro" id="IPR001647">
    <property type="entry name" value="HTH_TetR"/>
</dbReference>
<sequence>MGQDAYRMLWGPGERPTRGRPATLSRGRIVAEAVAIADAEGLEKVSMKRIAEQLGSGVMSLYRHVPGKDELIALMIDTAIGTPPQLPIEDGWRTALAEWARATRDFFVAHRWALPLATLSRVIGPNETLWLDRGLSALAGEPLSGEERMFTVMAVNGYVRGAVQPELNGADDSPEWFRFAADPAGRERFPNATALLADGSLSARTPQRYFEFGLERVLDGLERYIEEQRKPDA</sequence>
<evidence type="ECO:0000313" key="7">
    <source>
        <dbReference type="EMBL" id="THV40543.1"/>
    </source>
</evidence>
<evidence type="ECO:0000256" key="4">
    <source>
        <dbReference type="ARBA" id="ARBA00023163"/>
    </source>
</evidence>
<dbReference type="InterPro" id="IPR003012">
    <property type="entry name" value="Tet_transcr_reg_TetR"/>
</dbReference>
<dbReference type="InterPro" id="IPR036271">
    <property type="entry name" value="Tet_transcr_reg_TetR-rel_C_sf"/>
</dbReference>
<proteinExistence type="predicted"/>
<dbReference type="SUPFAM" id="SSF46689">
    <property type="entry name" value="Homeodomain-like"/>
    <property type="match status" value="1"/>
</dbReference>
<dbReference type="GO" id="GO:0046677">
    <property type="term" value="P:response to antibiotic"/>
    <property type="evidence" value="ECO:0007669"/>
    <property type="project" value="InterPro"/>
</dbReference>
<reference evidence="8" key="1">
    <citation type="submission" date="2019-04" db="EMBL/GenBank/DDBJ databases">
        <title>Nocardioides xinjiangensis sp. nov.</title>
        <authorList>
            <person name="Liu S."/>
        </authorList>
    </citation>
    <scope>NUCLEOTIDE SEQUENCE [LARGE SCALE GENOMIC DNA]</scope>
    <source>
        <strain evidence="8">18</strain>
    </source>
</reference>
<dbReference type="GO" id="GO:0045892">
    <property type="term" value="P:negative regulation of DNA-templated transcription"/>
    <property type="evidence" value="ECO:0007669"/>
    <property type="project" value="InterPro"/>
</dbReference>
<dbReference type="PANTHER" id="PTHR30055:SF151">
    <property type="entry name" value="TRANSCRIPTIONAL REGULATORY PROTEIN"/>
    <property type="match status" value="1"/>
</dbReference>
<dbReference type="InterPro" id="IPR009057">
    <property type="entry name" value="Homeodomain-like_sf"/>
</dbReference>
<comment type="caution">
    <text evidence="7">The sequence shown here is derived from an EMBL/GenBank/DDBJ whole genome shotgun (WGS) entry which is preliminary data.</text>
</comment>
<dbReference type="EMBL" id="STGY01000056">
    <property type="protein sequence ID" value="THV40543.1"/>
    <property type="molecule type" value="Genomic_DNA"/>
</dbReference>
<dbReference type="InterPro" id="IPR050109">
    <property type="entry name" value="HTH-type_TetR-like_transc_reg"/>
</dbReference>
<protein>
    <submittedName>
        <fullName evidence="7">TetR/AcrR family transcriptional regulator</fullName>
    </submittedName>
</protein>
<accession>A0A4S8Q843</accession>
<dbReference type="Pfam" id="PF02909">
    <property type="entry name" value="TetR_C_1"/>
    <property type="match status" value="1"/>
</dbReference>
<evidence type="ECO:0000256" key="1">
    <source>
        <dbReference type="ARBA" id="ARBA00022491"/>
    </source>
</evidence>
<name>A0A4S8Q843_9ACTN</name>
<dbReference type="GO" id="GO:0000976">
    <property type="term" value="F:transcription cis-regulatory region binding"/>
    <property type="evidence" value="ECO:0007669"/>
    <property type="project" value="TreeGrafter"/>
</dbReference>
<dbReference type="PANTHER" id="PTHR30055">
    <property type="entry name" value="HTH-TYPE TRANSCRIPTIONAL REGULATOR RUTR"/>
    <property type="match status" value="1"/>
</dbReference>
<dbReference type="SUPFAM" id="SSF48498">
    <property type="entry name" value="Tetracyclin repressor-like, C-terminal domain"/>
    <property type="match status" value="1"/>
</dbReference>
<keyword evidence="1" id="KW-0678">Repressor</keyword>
<feature type="DNA-binding region" description="H-T-H motif" evidence="5">
    <location>
        <begin position="46"/>
        <end position="65"/>
    </location>
</feature>
<evidence type="ECO:0000256" key="3">
    <source>
        <dbReference type="ARBA" id="ARBA00023125"/>
    </source>
</evidence>
<evidence type="ECO:0000259" key="6">
    <source>
        <dbReference type="PROSITE" id="PS50977"/>
    </source>
</evidence>
<keyword evidence="8" id="KW-1185">Reference proteome</keyword>
<evidence type="ECO:0000313" key="8">
    <source>
        <dbReference type="Proteomes" id="UP000308760"/>
    </source>
</evidence>
<dbReference type="InterPro" id="IPR004111">
    <property type="entry name" value="Repressor_TetR_C"/>
</dbReference>
<evidence type="ECO:0000256" key="5">
    <source>
        <dbReference type="PROSITE-ProRule" id="PRU00335"/>
    </source>
</evidence>
<dbReference type="OrthoDB" id="329481at2"/>
<dbReference type="GO" id="GO:0003700">
    <property type="term" value="F:DNA-binding transcription factor activity"/>
    <property type="evidence" value="ECO:0007669"/>
    <property type="project" value="TreeGrafter"/>
</dbReference>
<dbReference type="Pfam" id="PF00440">
    <property type="entry name" value="TetR_N"/>
    <property type="match status" value="1"/>
</dbReference>
<gene>
    <name evidence="7" type="ORF">FAB82_14850</name>
</gene>
<reference evidence="7 8" key="2">
    <citation type="submission" date="2019-05" db="EMBL/GenBank/DDBJ databases">
        <title>Glycomyces buryatensis sp. nov.</title>
        <authorList>
            <person name="Nikitina E."/>
        </authorList>
    </citation>
    <scope>NUCLEOTIDE SEQUENCE [LARGE SCALE GENOMIC DNA]</scope>
    <source>
        <strain evidence="7 8">18</strain>
    </source>
</reference>
<dbReference type="Gene3D" id="1.10.357.10">
    <property type="entry name" value="Tetracycline Repressor, domain 2"/>
    <property type="match status" value="1"/>
</dbReference>
<keyword evidence="3 5" id="KW-0238">DNA-binding</keyword>
<dbReference type="Gene3D" id="1.10.10.60">
    <property type="entry name" value="Homeodomain-like"/>
    <property type="match status" value="1"/>
</dbReference>
<organism evidence="7 8">
    <name type="scientific">Glycomyces buryatensis</name>
    <dbReference type="NCBI Taxonomy" id="2570927"/>
    <lineage>
        <taxon>Bacteria</taxon>
        <taxon>Bacillati</taxon>
        <taxon>Actinomycetota</taxon>
        <taxon>Actinomycetes</taxon>
        <taxon>Glycomycetales</taxon>
        <taxon>Glycomycetaceae</taxon>
        <taxon>Glycomyces</taxon>
    </lineage>
</organism>
<keyword evidence="4" id="KW-0804">Transcription</keyword>
<feature type="domain" description="HTH tetR-type" evidence="6">
    <location>
        <begin position="23"/>
        <end position="83"/>
    </location>
</feature>
<dbReference type="RefSeq" id="WP_136535318.1">
    <property type="nucleotide sequence ID" value="NZ_STGY01000056.1"/>
</dbReference>
<dbReference type="Proteomes" id="UP000308760">
    <property type="component" value="Unassembled WGS sequence"/>
</dbReference>